<proteinExistence type="predicted"/>
<name>A0A645J3E0_9ZZZZ</name>
<sequence>MHLYEKPRGANRGLWITGIVFLLLALLFVLSLTSTAQSSAARESEVLDSALRRAIVTCYAVEGRYPPSLDYIAENYGVLVDETRYSVYYDAFAANVMPTLRVTRIGGGS</sequence>
<protein>
    <recommendedName>
        <fullName evidence="2">Type II secretion system protein GspG C-terminal domain-containing protein</fullName>
    </recommendedName>
</protein>
<organism evidence="1">
    <name type="scientific">bioreactor metagenome</name>
    <dbReference type="NCBI Taxonomy" id="1076179"/>
    <lineage>
        <taxon>unclassified sequences</taxon>
        <taxon>metagenomes</taxon>
        <taxon>ecological metagenomes</taxon>
    </lineage>
</organism>
<reference evidence="1" key="1">
    <citation type="submission" date="2019-08" db="EMBL/GenBank/DDBJ databases">
        <authorList>
            <person name="Kucharzyk K."/>
            <person name="Murdoch R.W."/>
            <person name="Higgins S."/>
            <person name="Loffler F."/>
        </authorList>
    </citation>
    <scope>NUCLEOTIDE SEQUENCE</scope>
</reference>
<dbReference type="AlphaFoldDB" id="A0A645J3E0"/>
<evidence type="ECO:0008006" key="2">
    <source>
        <dbReference type="Google" id="ProtNLM"/>
    </source>
</evidence>
<accession>A0A645J3E0</accession>
<dbReference type="EMBL" id="VSSQ01128499">
    <property type="protein sequence ID" value="MPN57219.1"/>
    <property type="molecule type" value="Genomic_DNA"/>
</dbReference>
<comment type="caution">
    <text evidence="1">The sequence shown here is derived from an EMBL/GenBank/DDBJ whole genome shotgun (WGS) entry which is preliminary data.</text>
</comment>
<evidence type="ECO:0000313" key="1">
    <source>
        <dbReference type="EMBL" id="MPN57219.1"/>
    </source>
</evidence>
<gene>
    <name evidence="1" type="ORF">SDC9_204913</name>
</gene>